<proteinExistence type="predicted"/>
<evidence type="ECO:0000313" key="2">
    <source>
        <dbReference type="EMBL" id="PVH36945.1"/>
    </source>
</evidence>
<feature type="region of interest" description="Disordered" evidence="1">
    <location>
        <begin position="29"/>
        <end position="67"/>
    </location>
</feature>
<dbReference type="Proteomes" id="UP000243499">
    <property type="component" value="Chromosome 6"/>
</dbReference>
<dbReference type="Gramene" id="PVH36945">
    <property type="protein sequence ID" value="PVH36945"/>
    <property type="gene ID" value="PAHAL_6G203800"/>
</dbReference>
<organism evidence="2">
    <name type="scientific">Panicum hallii</name>
    <dbReference type="NCBI Taxonomy" id="206008"/>
    <lineage>
        <taxon>Eukaryota</taxon>
        <taxon>Viridiplantae</taxon>
        <taxon>Streptophyta</taxon>
        <taxon>Embryophyta</taxon>
        <taxon>Tracheophyta</taxon>
        <taxon>Spermatophyta</taxon>
        <taxon>Magnoliopsida</taxon>
        <taxon>Liliopsida</taxon>
        <taxon>Poales</taxon>
        <taxon>Poaceae</taxon>
        <taxon>PACMAD clade</taxon>
        <taxon>Panicoideae</taxon>
        <taxon>Panicodae</taxon>
        <taxon>Paniceae</taxon>
        <taxon>Panicinae</taxon>
        <taxon>Panicum</taxon>
        <taxon>Panicum sect. Panicum</taxon>
    </lineage>
</organism>
<accession>A0A2T8IGZ8</accession>
<sequence>MACRRPSPCGAAISIPMQRLLRVRHGEAAGPGLREPQRQLTLPPATRPRPQTHGSTPSLHPEPRSRPVAHLHPKLHLETAVRRRPCAPLLDLCGRSGSDLCPPTNSLVLARAASATRTTSRPLVAGAPSSQVSSSICCTHLGCSSLGGNGAATTMGQAAIRGQNSHRANEIFRFRIISPSMTLAICCRFRISNMFFRDS</sequence>
<name>A0A2T8IGZ8_9POAL</name>
<evidence type="ECO:0000256" key="1">
    <source>
        <dbReference type="SAM" id="MobiDB-lite"/>
    </source>
</evidence>
<reference evidence="2" key="1">
    <citation type="submission" date="2018-04" db="EMBL/GenBank/DDBJ databases">
        <title>WGS assembly of Panicum hallii.</title>
        <authorList>
            <person name="Lovell J."/>
            <person name="Jenkins J."/>
            <person name="Lowry D."/>
            <person name="Mamidi S."/>
            <person name="Sreedasyam A."/>
            <person name="Weng X."/>
            <person name="Barry K."/>
            <person name="Bonette J."/>
            <person name="Campitelli B."/>
            <person name="Daum C."/>
            <person name="Gordon S."/>
            <person name="Gould B."/>
            <person name="Lipzen A."/>
            <person name="Macqueen A."/>
            <person name="Palacio-Mejia J."/>
            <person name="Plott C."/>
            <person name="Shakirov E."/>
            <person name="Shu S."/>
            <person name="Yoshinaga Y."/>
            <person name="Zane M."/>
            <person name="Rokhsar D."/>
            <person name="Grimwood J."/>
            <person name="Schmutz J."/>
            <person name="Juenger T."/>
        </authorList>
    </citation>
    <scope>NUCLEOTIDE SEQUENCE [LARGE SCALE GENOMIC DNA]</scope>
    <source>
        <strain evidence="2">FIL2</strain>
    </source>
</reference>
<dbReference type="EMBL" id="CM008051">
    <property type="protein sequence ID" value="PVH36945.1"/>
    <property type="molecule type" value="Genomic_DNA"/>
</dbReference>
<gene>
    <name evidence="2" type="ORF">PAHAL_6G203800</name>
</gene>
<protein>
    <submittedName>
        <fullName evidence="2">Uncharacterized protein</fullName>
    </submittedName>
</protein>
<dbReference type="AlphaFoldDB" id="A0A2T8IGZ8"/>